<name>A0ABN0R251_MYCUL</name>
<reference evidence="1 2" key="1">
    <citation type="submission" date="2014-01" db="EMBL/GenBank/DDBJ databases">
        <authorList>
            <person name="Dobos K."/>
            <person name="Lenaerts A."/>
            <person name="Ordway D."/>
            <person name="DeGroote M.A."/>
            <person name="Parker T."/>
            <person name="Sizemore C."/>
            <person name="Tallon L.J."/>
            <person name="Sadzewicz L.K."/>
            <person name="Sengamalay N."/>
            <person name="Fraser C.M."/>
            <person name="Hine E."/>
            <person name="Shefchek K.A."/>
            <person name="Das S.P."/>
            <person name="Tettelin H."/>
        </authorList>
    </citation>
    <scope>NUCLEOTIDE SEQUENCE [LARGE SCALE GENOMIC DNA]</scope>
    <source>
        <strain evidence="1 2">Harvey</strain>
    </source>
</reference>
<sequence>MTLALMTDLKPTVSRLARANSLGGRHRRRMPRACEQPL</sequence>
<evidence type="ECO:0000313" key="2">
    <source>
        <dbReference type="Proteomes" id="UP000020681"/>
    </source>
</evidence>
<evidence type="ECO:0000313" key="1">
    <source>
        <dbReference type="EMBL" id="EUA91162.1"/>
    </source>
</evidence>
<proteinExistence type="predicted"/>
<dbReference type="Proteomes" id="UP000020681">
    <property type="component" value="Unassembled WGS sequence"/>
</dbReference>
<gene>
    <name evidence="1" type="ORF">I551_2322</name>
</gene>
<keyword evidence="2" id="KW-1185">Reference proteome</keyword>
<accession>A0ABN0R251</accession>
<protein>
    <submittedName>
        <fullName evidence="1">Uncharacterized protein</fullName>
    </submittedName>
</protein>
<dbReference type="EMBL" id="JAOL01000094">
    <property type="protein sequence ID" value="EUA91162.1"/>
    <property type="molecule type" value="Genomic_DNA"/>
</dbReference>
<organism evidence="1 2">
    <name type="scientific">Mycobacterium ulcerans str. Harvey</name>
    <dbReference type="NCBI Taxonomy" id="1299332"/>
    <lineage>
        <taxon>Bacteria</taxon>
        <taxon>Bacillati</taxon>
        <taxon>Actinomycetota</taxon>
        <taxon>Actinomycetes</taxon>
        <taxon>Mycobacteriales</taxon>
        <taxon>Mycobacteriaceae</taxon>
        <taxon>Mycobacterium</taxon>
        <taxon>Mycobacterium ulcerans group</taxon>
    </lineage>
</organism>
<comment type="caution">
    <text evidence="1">The sequence shown here is derived from an EMBL/GenBank/DDBJ whole genome shotgun (WGS) entry which is preliminary data.</text>
</comment>